<protein>
    <submittedName>
        <fullName evidence="4">Phosphoglycerate kinase</fullName>
    </submittedName>
</protein>
<accession>A0A173LVV1</accession>
<dbReference type="GO" id="GO:0051287">
    <property type="term" value="F:NAD binding"/>
    <property type="evidence" value="ECO:0007669"/>
    <property type="project" value="InterPro"/>
</dbReference>
<evidence type="ECO:0000313" key="5">
    <source>
        <dbReference type="Proteomes" id="UP000243847"/>
    </source>
</evidence>
<dbReference type="SUPFAM" id="SSF52283">
    <property type="entry name" value="Formate/glycerate dehydrogenase catalytic domain-like"/>
    <property type="match status" value="1"/>
</dbReference>
<dbReference type="GO" id="GO:0016301">
    <property type="term" value="F:kinase activity"/>
    <property type="evidence" value="ECO:0007669"/>
    <property type="project" value="UniProtKB-KW"/>
</dbReference>
<dbReference type="GO" id="GO:0016616">
    <property type="term" value="F:oxidoreductase activity, acting on the CH-OH group of donors, NAD or NADP as acceptor"/>
    <property type="evidence" value="ECO:0007669"/>
    <property type="project" value="UniProtKB-ARBA"/>
</dbReference>
<keyword evidence="4" id="KW-0808">Transferase</keyword>
<dbReference type="PROSITE" id="PS00671">
    <property type="entry name" value="D_2_HYDROXYACID_DH_3"/>
    <property type="match status" value="1"/>
</dbReference>
<keyword evidence="2" id="KW-0520">NAD</keyword>
<dbReference type="AlphaFoldDB" id="A0A173LVV1"/>
<keyword evidence="4" id="KW-0418">Kinase</keyword>
<evidence type="ECO:0000256" key="1">
    <source>
        <dbReference type="ARBA" id="ARBA00023002"/>
    </source>
</evidence>
<evidence type="ECO:0000259" key="3">
    <source>
        <dbReference type="Pfam" id="PF02826"/>
    </source>
</evidence>
<dbReference type="CDD" id="cd12159">
    <property type="entry name" value="2-Hacid_dh_2"/>
    <property type="match status" value="1"/>
</dbReference>
<dbReference type="EMBL" id="AP017457">
    <property type="protein sequence ID" value="BAU98978.1"/>
    <property type="molecule type" value="Genomic_DNA"/>
</dbReference>
<sequence>MKIRQKDCVCEIPQHAAVLGDERASNAAPRVESGPIAVLPESHDDSTRGGSEVFRSAVSDAGGVITELNENTRGLIWLSYKKSAELGEVLASNPQLTWVQLPWAGVDAYADVLAASARPGLVFTSAKGSYAQPVAEHALGMTLALMRLFPRRARAQSWDAVPKGISLYRKNVTIIGAGGIARELIRLLQPFDVRITIVRRSAGQVPGAFSTVTTDRLKKVLPESDVVIIAAALTPDTTHLIGAQELALMKPSAVLINIARGPLVDSAALVEALNQERILGAAMDVTEPEPLPDGHPLWSARNVLITPHMADTPDMTAPLLADRISTNVAAFLSGEPFVGVVDTEAGY</sequence>
<dbReference type="PANTHER" id="PTHR43333:SF1">
    <property type="entry name" value="D-ISOMER SPECIFIC 2-HYDROXYACID DEHYDROGENASE NAD-BINDING DOMAIN-CONTAINING PROTEIN"/>
    <property type="match status" value="1"/>
</dbReference>
<proteinExistence type="predicted"/>
<dbReference type="Pfam" id="PF02826">
    <property type="entry name" value="2-Hacid_dh_C"/>
    <property type="match status" value="1"/>
</dbReference>
<evidence type="ECO:0000256" key="2">
    <source>
        <dbReference type="ARBA" id="ARBA00023027"/>
    </source>
</evidence>
<reference evidence="4 5" key="1">
    <citation type="journal article" date="2016" name="Genome Announc.">
        <title>Complete Genome Sequence of Aurantimicrobium minutum Type Strain KNCT, a Planktonic Ultramicrobacterium Isolated from River Water.</title>
        <authorList>
            <person name="Nakai R."/>
            <person name="Fujisawa T."/>
            <person name="Nakamura Y."/>
            <person name="Nishide H."/>
            <person name="Uchiyama I."/>
            <person name="Baba T."/>
            <person name="Toyoda A."/>
            <person name="Fujiyama A."/>
            <person name="Naganuma T."/>
            <person name="Niki H."/>
        </authorList>
    </citation>
    <scope>NUCLEOTIDE SEQUENCE [LARGE SCALE GENOMIC DNA]</scope>
    <source>
        <strain evidence="4 5">KNC</strain>
    </source>
</reference>
<dbReference type="Proteomes" id="UP000243847">
    <property type="component" value="Chromosome sequence1"/>
</dbReference>
<name>A0A173LVV1_9MICO</name>
<dbReference type="OrthoDB" id="4324715at2"/>
<dbReference type="PANTHER" id="PTHR43333">
    <property type="entry name" value="2-HACID_DH_C DOMAIN-CONTAINING PROTEIN"/>
    <property type="match status" value="1"/>
</dbReference>
<evidence type="ECO:0000313" key="4">
    <source>
        <dbReference type="EMBL" id="BAU98978.1"/>
    </source>
</evidence>
<dbReference type="InterPro" id="IPR036291">
    <property type="entry name" value="NAD(P)-bd_dom_sf"/>
</dbReference>
<dbReference type="InterPro" id="IPR006140">
    <property type="entry name" value="D-isomer_DH_NAD-bd"/>
</dbReference>
<dbReference type="SUPFAM" id="SSF51735">
    <property type="entry name" value="NAD(P)-binding Rossmann-fold domains"/>
    <property type="match status" value="1"/>
</dbReference>
<organism evidence="4 5">
    <name type="scientific">Aurantimicrobium minutum</name>
    <dbReference type="NCBI Taxonomy" id="708131"/>
    <lineage>
        <taxon>Bacteria</taxon>
        <taxon>Bacillati</taxon>
        <taxon>Actinomycetota</taxon>
        <taxon>Actinomycetes</taxon>
        <taxon>Micrococcales</taxon>
        <taxon>Microbacteriaceae</taxon>
        <taxon>Aurantimicrobium</taxon>
    </lineage>
</organism>
<dbReference type="InterPro" id="IPR029753">
    <property type="entry name" value="D-isomer_DH_CS"/>
</dbReference>
<dbReference type="Gene3D" id="3.40.50.720">
    <property type="entry name" value="NAD(P)-binding Rossmann-like Domain"/>
    <property type="match status" value="2"/>
</dbReference>
<dbReference type="GeneID" id="80451620"/>
<dbReference type="RefSeq" id="WP_096380839.1">
    <property type="nucleotide sequence ID" value="NZ_AP017457.1"/>
</dbReference>
<keyword evidence="1" id="KW-0560">Oxidoreductase</keyword>
<feature type="domain" description="D-isomer specific 2-hydroxyacid dehydrogenase NAD-binding" evidence="3">
    <location>
        <begin position="142"/>
        <end position="310"/>
    </location>
</feature>
<gene>
    <name evidence="4" type="ORF">AUMI_14360</name>
</gene>
<dbReference type="KEGG" id="amin:AUMI_14360"/>